<comment type="caution">
    <text evidence="1">The sequence shown here is derived from an EMBL/GenBank/DDBJ whole genome shotgun (WGS) entry which is preliminary data.</text>
</comment>
<sequence length="90" mass="10422">MQSIQLKTHIGSDGILQVQMPTEIRDTDIEVTIVYQSLSQNSSQPRYNVWGKLVTRQSIQDTIAGMQQLRQEISIDQQSIREMIEEGRRF</sequence>
<accession>A0ABU5TTB6</accession>
<proteinExistence type="predicted"/>
<evidence type="ECO:0008006" key="3">
    <source>
        <dbReference type="Google" id="ProtNLM"/>
    </source>
</evidence>
<evidence type="ECO:0000313" key="2">
    <source>
        <dbReference type="Proteomes" id="UP001301728"/>
    </source>
</evidence>
<gene>
    <name evidence="1" type="ORF">VB854_04155</name>
</gene>
<protein>
    <recommendedName>
        <fullName evidence="3">AbrB family transcriptional regulator</fullName>
    </recommendedName>
</protein>
<reference evidence="1 2" key="1">
    <citation type="submission" date="2023-12" db="EMBL/GenBank/DDBJ databases">
        <title>Baltic Sea Cyanobacteria.</title>
        <authorList>
            <person name="Delbaje E."/>
            <person name="Fewer D.P."/>
            <person name="Shishido T.K."/>
        </authorList>
    </citation>
    <scope>NUCLEOTIDE SEQUENCE [LARGE SCALE GENOMIC DNA]</scope>
    <source>
        <strain evidence="1 2">CCNP 1315</strain>
    </source>
</reference>
<dbReference type="EMBL" id="JAYGHT010000007">
    <property type="protein sequence ID" value="MEA5518139.1"/>
    <property type="molecule type" value="Genomic_DNA"/>
</dbReference>
<evidence type="ECO:0000313" key="1">
    <source>
        <dbReference type="EMBL" id="MEA5518139.1"/>
    </source>
</evidence>
<dbReference type="Proteomes" id="UP001301728">
    <property type="component" value="Unassembled WGS sequence"/>
</dbReference>
<dbReference type="RefSeq" id="WP_323219256.1">
    <property type="nucleotide sequence ID" value="NZ_JAYGHT010000007.1"/>
</dbReference>
<organism evidence="1 2">
    <name type="scientific">Limnoraphis robusta CCNP1315</name>
    <dbReference type="NCBI Taxonomy" id="3110306"/>
    <lineage>
        <taxon>Bacteria</taxon>
        <taxon>Bacillati</taxon>
        <taxon>Cyanobacteriota</taxon>
        <taxon>Cyanophyceae</taxon>
        <taxon>Oscillatoriophycideae</taxon>
        <taxon>Oscillatoriales</taxon>
        <taxon>Sirenicapillariaceae</taxon>
        <taxon>Limnoraphis</taxon>
    </lineage>
</organism>
<name>A0ABU5TTB6_9CYAN</name>
<keyword evidence="2" id="KW-1185">Reference proteome</keyword>